<evidence type="ECO:0000259" key="2">
    <source>
        <dbReference type="Pfam" id="PF01979"/>
    </source>
</evidence>
<dbReference type="SUPFAM" id="SSF51556">
    <property type="entry name" value="Metallo-dependent hydrolases"/>
    <property type="match status" value="1"/>
</dbReference>
<dbReference type="Pfam" id="PF01979">
    <property type="entry name" value="Amidohydro_1"/>
    <property type="match status" value="1"/>
</dbReference>
<dbReference type="InterPro" id="IPR032466">
    <property type="entry name" value="Metal_Hydrolase"/>
</dbReference>
<dbReference type="PANTHER" id="PTHR43794:SF11">
    <property type="entry name" value="AMIDOHYDROLASE-RELATED DOMAIN-CONTAINING PROTEIN"/>
    <property type="match status" value="1"/>
</dbReference>
<accession>A0A7W7ZMQ2</accession>
<dbReference type="Gene3D" id="3.20.20.140">
    <property type="entry name" value="Metal-dependent hydrolases"/>
    <property type="match status" value="1"/>
</dbReference>
<reference evidence="3 4" key="1">
    <citation type="submission" date="2020-08" db="EMBL/GenBank/DDBJ databases">
        <title>Genomic Encyclopedia of Type Strains, Phase IV (KMG-V): Genome sequencing to study the core and pangenomes of soil and plant-associated prokaryotes.</title>
        <authorList>
            <person name="Whitman W."/>
        </authorList>
    </citation>
    <scope>NUCLEOTIDE SEQUENCE [LARGE SCALE GENOMIC DNA]</scope>
    <source>
        <strain evidence="3 4">X5P3</strain>
    </source>
</reference>
<dbReference type="GO" id="GO:0016810">
    <property type="term" value="F:hydrolase activity, acting on carbon-nitrogen (but not peptide) bonds"/>
    <property type="evidence" value="ECO:0007669"/>
    <property type="project" value="InterPro"/>
</dbReference>
<dbReference type="Proteomes" id="UP000584867">
    <property type="component" value="Unassembled WGS sequence"/>
</dbReference>
<organism evidence="3 4">
    <name type="scientific">Granulicella mallensis</name>
    <dbReference type="NCBI Taxonomy" id="940614"/>
    <lineage>
        <taxon>Bacteria</taxon>
        <taxon>Pseudomonadati</taxon>
        <taxon>Acidobacteriota</taxon>
        <taxon>Terriglobia</taxon>
        <taxon>Terriglobales</taxon>
        <taxon>Acidobacteriaceae</taxon>
        <taxon>Granulicella</taxon>
    </lineage>
</organism>
<protein>
    <submittedName>
        <fullName evidence="3">Cytosine/adenosine deaminase-related metal-dependent hydrolase</fullName>
    </submittedName>
</protein>
<dbReference type="InterPro" id="IPR011059">
    <property type="entry name" value="Metal-dep_hydrolase_composite"/>
</dbReference>
<dbReference type="RefSeq" id="WP_184253500.1">
    <property type="nucleotide sequence ID" value="NZ_JACHIO010000004.1"/>
</dbReference>
<comment type="caution">
    <text evidence="3">The sequence shown here is derived from an EMBL/GenBank/DDBJ whole genome shotgun (WGS) entry which is preliminary data.</text>
</comment>
<evidence type="ECO:0000313" key="3">
    <source>
        <dbReference type="EMBL" id="MBB5062796.1"/>
    </source>
</evidence>
<dbReference type="AlphaFoldDB" id="A0A7W7ZMQ2"/>
<dbReference type="SUPFAM" id="SSF51338">
    <property type="entry name" value="Composite domain of metallo-dependent hydrolases"/>
    <property type="match status" value="1"/>
</dbReference>
<feature type="domain" description="Amidohydrolase-related" evidence="2">
    <location>
        <begin position="198"/>
        <end position="327"/>
    </location>
</feature>
<keyword evidence="1 3" id="KW-0378">Hydrolase</keyword>
<evidence type="ECO:0000313" key="4">
    <source>
        <dbReference type="Proteomes" id="UP000584867"/>
    </source>
</evidence>
<proteinExistence type="predicted"/>
<dbReference type="InterPro" id="IPR006680">
    <property type="entry name" value="Amidohydro-rel"/>
</dbReference>
<sequence>MMDHFAGSQPRPVAVHGGRCVLGPQETTYASIQVADGRVTRILSDLSSLSIASPDCAEIDLSGFLVMPGLVNAHDHLEFALYPRLARPPYRSYIDWGTDILSEFSDVIAKHRSIPKEVRLWWGGIRNLLCGVTTVSHHNPLWPELQREDFPVRVVEQYGWGHSLAFGGDLRVARAATPEGCAFIVHACEGVDEKAREELWELDRLGLLDERAVLVHGLAIDRSGVELMQQRRASLIVCPSSNDFLFGKLPDLSFLGDIDNVALGNDSPLTAEGDLLDEVRFAMRCCNLSSHTAYRMVTETPAAILRLREAEGTIRVSGRGDLMAVRDTNRDAADRLQMLSLHDVEFVMLGGCVQLASEKVYERLPLPVKKGMEPLWIDGTMRWLRAPVKELLSAAEEVLGVDGVCLGGRSIRIPARMEAGHVYSNSH</sequence>
<name>A0A7W7ZMQ2_9BACT</name>
<evidence type="ECO:0000256" key="1">
    <source>
        <dbReference type="ARBA" id="ARBA00022801"/>
    </source>
</evidence>
<dbReference type="InterPro" id="IPR050287">
    <property type="entry name" value="MTA/SAH_deaminase"/>
</dbReference>
<dbReference type="Gene3D" id="2.30.40.10">
    <property type="entry name" value="Urease, subunit C, domain 1"/>
    <property type="match status" value="1"/>
</dbReference>
<dbReference type="EMBL" id="JACHIO010000004">
    <property type="protein sequence ID" value="MBB5062796.1"/>
    <property type="molecule type" value="Genomic_DNA"/>
</dbReference>
<dbReference type="PANTHER" id="PTHR43794">
    <property type="entry name" value="AMINOHYDROLASE SSNA-RELATED"/>
    <property type="match status" value="1"/>
</dbReference>
<gene>
    <name evidence="3" type="ORF">HDF15_001133</name>
</gene>